<evidence type="ECO:0000313" key="4">
    <source>
        <dbReference type="Proteomes" id="UP001141327"/>
    </source>
</evidence>
<evidence type="ECO:0000256" key="1">
    <source>
        <dbReference type="SAM" id="MobiDB-lite"/>
    </source>
</evidence>
<dbReference type="PANTHER" id="PTHR14222:SF2">
    <property type="entry name" value="CONDENSIN COMPLEX SUBUNIT 1"/>
    <property type="match status" value="1"/>
</dbReference>
<dbReference type="InterPro" id="IPR026971">
    <property type="entry name" value="CND1/NCAPD3"/>
</dbReference>
<feature type="region of interest" description="Disordered" evidence="1">
    <location>
        <begin position="515"/>
        <end position="553"/>
    </location>
</feature>
<dbReference type="SUPFAM" id="SSF48371">
    <property type="entry name" value="ARM repeat"/>
    <property type="match status" value="1"/>
</dbReference>
<reference evidence="3" key="1">
    <citation type="journal article" date="2022" name="bioRxiv">
        <title>Genomics of Preaxostyla Flagellates Illuminates Evolutionary Transitions and the Path Towards Mitochondrial Loss.</title>
        <authorList>
            <person name="Novak L.V.F."/>
            <person name="Treitli S.C."/>
            <person name="Pyrih J."/>
            <person name="Halakuc P."/>
            <person name="Pipaliya S.V."/>
            <person name="Vacek V."/>
            <person name="Brzon O."/>
            <person name="Soukal P."/>
            <person name="Eme L."/>
            <person name="Dacks J.B."/>
            <person name="Karnkowska A."/>
            <person name="Elias M."/>
            <person name="Hampl V."/>
        </authorList>
    </citation>
    <scope>NUCLEOTIDE SEQUENCE</scope>
    <source>
        <strain evidence="3">RCP-MX</strain>
    </source>
</reference>
<dbReference type="InterPro" id="IPR024324">
    <property type="entry name" value="Condensin_cplx_su1_N"/>
</dbReference>
<feature type="compositionally biased region" description="Basic and acidic residues" evidence="1">
    <location>
        <begin position="226"/>
        <end position="242"/>
    </location>
</feature>
<keyword evidence="4" id="KW-1185">Reference proteome</keyword>
<feature type="domain" description="Condensin complex subunit 1 N-terminal" evidence="2">
    <location>
        <begin position="80"/>
        <end position="202"/>
    </location>
</feature>
<dbReference type="Proteomes" id="UP001141327">
    <property type="component" value="Unassembled WGS sequence"/>
</dbReference>
<dbReference type="EMBL" id="JAPMOS010000108">
    <property type="protein sequence ID" value="KAJ4455433.1"/>
    <property type="molecule type" value="Genomic_DNA"/>
</dbReference>
<dbReference type="Pfam" id="PF12922">
    <property type="entry name" value="Cnd1_N"/>
    <property type="match status" value="1"/>
</dbReference>
<protein>
    <submittedName>
        <fullName evidence="3">Condensin complex</fullName>
    </submittedName>
</protein>
<evidence type="ECO:0000259" key="2">
    <source>
        <dbReference type="Pfam" id="PF12922"/>
    </source>
</evidence>
<accession>A0ABQ8UBK9</accession>
<name>A0ABQ8UBK9_9EUKA</name>
<feature type="region of interest" description="Disordered" evidence="1">
    <location>
        <begin position="207"/>
        <end position="256"/>
    </location>
</feature>
<dbReference type="InterPro" id="IPR016024">
    <property type="entry name" value="ARM-type_fold"/>
</dbReference>
<gene>
    <name evidence="3" type="ORF">PAPYR_9657</name>
</gene>
<feature type="compositionally biased region" description="Low complexity" evidence="1">
    <location>
        <begin position="522"/>
        <end position="535"/>
    </location>
</feature>
<feature type="compositionally biased region" description="Acidic residues" evidence="1">
    <location>
        <begin position="211"/>
        <end position="225"/>
    </location>
</feature>
<comment type="caution">
    <text evidence="3">The sequence shown here is derived from an EMBL/GenBank/DDBJ whole genome shotgun (WGS) entry which is preliminary data.</text>
</comment>
<evidence type="ECO:0000313" key="3">
    <source>
        <dbReference type="EMBL" id="KAJ4455433.1"/>
    </source>
</evidence>
<sequence length="799" mass="85282">MEAEFLLVPKYGDLIEDECTAPFRLASVIDFKGTEEIFALLDGVEDRLHSLPLAITDHESFDVIYCVLLHQDQFPEYPSSIKQHLLEILCSGLASLHTHLLSHLRKKETPSEGDLRSSDITMRSALRMYLFLLGRFCELASAQAANSTSAPVEKSGSRRKASAQNTDDLWDWAEEACRVVDTLAEVMETPGLERLWGLSPKVDRHHCLPFPDDDDGQADEGDDDEKPSRHAPGEDGAPDRADSPAPADDGNAPEDTGAVQTEELVQRVMEVARGCLVSPTLMKKKKLRYASFHLVGLLHRMYPQAVGGLVAVLVHLLEGCEHAPGAIAEMCQAAPAAAGGPPATNPALKQLASFLVEVFTRLPHELAARLWLVLPLLDGEAHLVRSAVCEVAAQVVLWSARAEAGAKPSGPSAAATAVPLVPLRDHLLARILERLLDTSAFTRIRALNMVALLASDGALPRVRYSEAALGCAGRLGDVASTVRRAALGCAATLLERNPYGPLLSARAFRVQLDQLPPTGPQAAPTSTAPLTAAATGEVPPPSGEPTLPKGDVPADPRRRFLEAAAAFGELLNSEWMPRLMMLLRSKAPTDGCGALKVIVQARRFGVDAVDAEALQAVAETVWSSDVSIRDGCLDAHRILMSLPLRPRDEAAPAPPAPPTSALGRRLALAAVQGMLTLCKRLSPAHAALVGVRFCVCFLAPPAWIDLLSDSSALSKSFAEILQENGTAWPPLGHPLHPLHTLASLSEVCILLARAGDIHEGMVDALWTLASGWAAPTPSGGPADGKLRDVGVLGCVSIEP</sequence>
<dbReference type="PANTHER" id="PTHR14222">
    <property type="entry name" value="CONDENSIN"/>
    <property type="match status" value="1"/>
</dbReference>
<organism evidence="3 4">
    <name type="scientific">Paratrimastix pyriformis</name>
    <dbReference type="NCBI Taxonomy" id="342808"/>
    <lineage>
        <taxon>Eukaryota</taxon>
        <taxon>Metamonada</taxon>
        <taxon>Preaxostyla</taxon>
        <taxon>Paratrimastigidae</taxon>
        <taxon>Paratrimastix</taxon>
    </lineage>
</organism>
<proteinExistence type="predicted"/>